<evidence type="ECO:0000256" key="2">
    <source>
        <dbReference type="ARBA" id="ARBA00010018"/>
    </source>
</evidence>
<dbReference type="OrthoDB" id="1470350at2759"/>
<evidence type="ECO:0000256" key="3">
    <source>
        <dbReference type="ARBA" id="ARBA00022448"/>
    </source>
</evidence>
<proteinExistence type="inferred from homology"/>
<dbReference type="InterPro" id="IPR001709">
    <property type="entry name" value="Flavoprot_Pyr_Nucl_cyt_Rdtase"/>
</dbReference>
<dbReference type="EC" id="1.14.14.1" evidence="15"/>
<dbReference type="SUPFAM" id="SSF63380">
    <property type="entry name" value="Riboflavin synthase domain-like"/>
    <property type="match status" value="1"/>
</dbReference>
<dbReference type="Gene3D" id="2.40.30.10">
    <property type="entry name" value="Translation factors"/>
    <property type="match status" value="1"/>
</dbReference>
<dbReference type="Gene3D" id="3.40.50.360">
    <property type="match status" value="1"/>
</dbReference>
<evidence type="ECO:0000256" key="11">
    <source>
        <dbReference type="ARBA" id="ARBA00023002"/>
    </source>
</evidence>
<comment type="catalytic activity">
    <reaction evidence="14 15">
        <text>2 oxidized [cytochrome P450] + NADPH = 2 reduced [cytochrome P450] + NADP(+) + H(+)</text>
        <dbReference type="Rhea" id="RHEA:24040"/>
        <dbReference type="Rhea" id="RHEA-COMP:14627"/>
        <dbReference type="Rhea" id="RHEA-COMP:14628"/>
        <dbReference type="ChEBI" id="CHEBI:15378"/>
        <dbReference type="ChEBI" id="CHEBI:55376"/>
        <dbReference type="ChEBI" id="CHEBI:57783"/>
        <dbReference type="ChEBI" id="CHEBI:58349"/>
        <dbReference type="ChEBI" id="CHEBI:60344"/>
        <dbReference type="EC" id="1.6.2.4"/>
    </reaction>
</comment>
<comment type="cofactor">
    <cofactor evidence="15">
        <name>FAD</name>
        <dbReference type="ChEBI" id="CHEBI:57692"/>
    </cofactor>
    <cofactor evidence="15">
        <name>FMN</name>
        <dbReference type="ChEBI" id="CHEBI:58210"/>
    </cofactor>
</comment>
<evidence type="ECO:0000256" key="14">
    <source>
        <dbReference type="ARBA" id="ARBA00049342"/>
    </source>
</evidence>
<evidence type="ECO:0000256" key="4">
    <source>
        <dbReference type="ARBA" id="ARBA00022617"/>
    </source>
</evidence>
<feature type="domain" description="FAD-binding FR-type" evidence="18">
    <location>
        <begin position="677"/>
        <end position="905"/>
    </location>
</feature>
<dbReference type="InterPro" id="IPR017938">
    <property type="entry name" value="Riboflavin_synthase-like_b-brl"/>
</dbReference>
<dbReference type="PROSITE" id="PS00086">
    <property type="entry name" value="CYTOCHROME_P450"/>
    <property type="match status" value="1"/>
</dbReference>
<feature type="binding site" description="axial binding residue" evidence="16">
    <location>
        <position position="410"/>
    </location>
    <ligand>
        <name>heme</name>
        <dbReference type="ChEBI" id="CHEBI:30413"/>
    </ligand>
    <ligandPart>
        <name>Fe</name>
        <dbReference type="ChEBI" id="CHEBI:18248"/>
    </ligandPart>
</feature>
<reference evidence="19 20" key="1">
    <citation type="journal article" date="2016" name="Sci. Rep.">
        <title>Peltaster fructicola genome reveals evolution from an invasive phytopathogen to an ectophytic parasite.</title>
        <authorList>
            <person name="Xu C."/>
            <person name="Chen H."/>
            <person name="Gleason M.L."/>
            <person name="Xu J.R."/>
            <person name="Liu H."/>
            <person name="Zhang R."/>
            <person name="Sun G."/>
        </authorList>
    </citation>
    <scope>NUCLEOTIDE SEQUENCE [LARGE SCALE GENOMIC DNA]</scope>
    <source>
        <strain evidence="19 20">LNHT1506</strain>
    </source>
</reference>
<sequence>MDPRDSEPIPQPPEWPILGNLFQVHHPEPFEGIHALAARYGEIYRIRILAQKIIVISSYAMLNELCDESRFEKAIHYGLRELRDAIHDGLFTAYDTEPNWGIAHRTLVPAFGPLNVDGMFDSMKDIASQLVLKWLRHGSKYDIAATQDFTRLTLDTIALCSMDYRFNSFYTEDTHPFVQAMVKVLVYPDTRGWLPNVLRRTVFSLHERTYAQNISILRQMCRNLVSERVKVPRPDTNDLLNAMLNGKDPKTGKGLDPECVIDNLMTFLVAGHETTSGMLSFTIYYLLRNKDAYQKVKEEVDSVVGLDDVQLKHLRKLPYIDAVLRESSRLYPTAPAIGFTPKSAQGAVVGGKYHVDRGETILASLALCHRDRAAYGDDAEEFRPERMLDENLANLPPNAWKSFGNGKRGCIGKGFAWQEMQLVMVMLFQHFDFELVDPEYKLRLDFTLTIKPRDLRIRAIPRPAVNLSGSALGSLLRSSKTEAKGNTPELTPMTEGKPITILYGSNSGTCETLARTLASDATEHGFKVSAIKVLDSATRQLPLDEPVIIVTASYEGRPTDDATSFYEWLENLTETERLTSEYAIFGCGHADWKQTFHRIPKTMDRMLQQYGGQRICELGLADASKGDMMGEFHTWEDTTLWPALRKRYGIESSGPQPTQRQGVVVDVSSKRGTDLRSDASEAKVLAVKTLTGPNEPVKKHIVIELPTGSTYRAGDYCAVLPFNPRETVHRVMTRFSLPFDTVLTVTSHMGMTLPNEPLSALDLFGAYLELSQPATRRNVLMLIEATDDELIKGALLELMTDNFNAAITEKRVSLLDLLERYPSVQLPLGSFVASLIPMRVRQYSIASSPLAGAQRVTLVYDVLDGPSTAGGSRHIGVASNYLSSLRPGDIIHASIKASHQPFHIPEDDNTPVVMIAAGAGLAPFRGFIEERAAYLAAGRTLAPAHLFFGCRGPTRDDLYRDELDAWQAAGAVVTHRSYSRAPEHSGGMKHINEVILAERKLLIALWERNAKVYVCGSRAVGESVKQAFLNIAGEMARDRGEDDAEDCMQRWFEGIRNQRYTTDVFT</sequence>
<dbReference type="GO" id="GO:0003958">
    <property type="term" value="F:NADPH-hemoprotein reductase activity"/>
    <property type="evidence" value="ECO:0007669"/>
    <property type="project" value="UniProtKB-UniRule"/>
</dbReference>
<evidence type="ECO:0000256" key="1">
    <source>
        <dbReference type="ARBA" id="ARBA00001971"/>
    </source>
</evidence>
<gene>
    <name evidence="19" type="ORF">AMS68_000110</name>
</gene>
<dbReference type="InterPro" id="IPR017972">
    <property type="entry name" value="Cyt_P450_CS"/>
</dbReference>
<dbReference type="InterPro" id="IPR023173">
    <property type="entry name" value="NADPH_Cyt_P450_Rdtase_alpha"/>
</dbReference>
<dbReference type="GO" id="GO:0050660">
    <property type="term" value="F:flavin adenine dinucleotide binding"/>
    <property type="evidence" value="ECO:0007669"/>
    <property type="project" value="TreeGrafter"/>
</dbReference>
<dbReference type="Pfam" id="PF00067">
    <property type="entry name" value="p450"/>
    <property type="match status" value="1"/>
</dbReference>
<dbReference type="InterPro" id="IPR008254">
    <property type="entry name" value="Flavodoxin/NO_synth"/>
</dbReference>
<keyword evidence="4 15" id="KW-0349">Heme</keyword>
<keyword evidence="20" id="KW-1185">Reference proteome</keyword>
<evidence type="ECO:0000256" key="7">
    <source>
        <dbReference type="ARBA" id="ARBA00022723"/>
    </source>
</evidence>
<dbReference type="Pfam" id="PF00667">
    <property type="entry name" value="FAD_binding_1"/>
    <property type="match status" value="1"/>
</dbReference>
<dbReference type="InterPro" id="IPR039261">
    <property type="entry name" value="FNR_nucleotide-bd"/>
</dbReference>
<keyword evidence="11 15" id="KW-0560">Oxidoreductase</keyword>
<dbReference type="Gene3D" id="1.20.990.10">
    <property type="entry name" value="NADPH-cytochrome p450 Reductase, Chain A, domain 3"/>
    <property type="match status" value="1"/>
</dbReference>
<dbReference type="EC" id="1.6.2.4" evidence="15"/>
<keyword evidence="5 15" id="KW-0285">Flavoprotein</keyword>
<dbReference type="SUPFAM" id="SSF52343">
    <property type="entry name" value="Ferredoxin reductase-like, C-terminal NADP-linked domain"/>
    <property type="match status" value="1"/>
</dbReference>
<evidence type="ECO:0000256" key="16">
    <source>
        <dbReference type="PIRSR" id="PIRSR000209-1"/>
    </source>
</evidence>
<dbReference type="FunFam" id="1.10.630.10:FF:000040">
    <property type="entry name" value="Bifunctional cytochrome P450/NADPH--P450 reductase"/>
    <property type="match status" value="1"/>
</dbReference>
<dbReference type="Gene3D" id="1.10.630.10">
    <property type="entry name" value="Cytochrome P450"/>
    <property type="match status" value="1"/>
</dbReference>
<evidence type="ECO:0000256" key="5">
    <source>
        <dbReference type="ARBA" id="ARBA00022630"/>
    </source>
</evidence>
<dbReference type="AlphaFoldDB" id="A0A6H0XIP0"/>
<evidence type="ECO:0000256" key="6">
    <source>
        <dbReference type="ARBA" id="ARBA00022643"/>
    </source>
</evidence>
<keyword evidence="13 15" id="KW-0503">Monooxygenase</keyword>
<evidence type="ECO:0000256" key="9">
    <source>
        <dbReference type="ARBA" id="ARBA00022857"/>
    </source>
</evidence>
<evidence type="ECO:0000256" key="15">
    <source>
        <dbReference type="PIRNR" id="PIRNR000209"/>
    </source>
</evidence>
<dbReference type="InterPro" id="IPR001128">
    <property type="entry name" value="Cyt_P450"/>
</dbReference>
<dbReference type="GO" id="GO:0020037">
    <property type="term" value="F:heme binding"/>
    <property type="evidence" value="ECO:0007669"/>
    <property type="project" value="UniProtKB-UniRule"/>
</dbReference>
<keyword evidence="12 15" id="KW-0408">Iron</keyword>
<dbReference type="GO" id="GO:0005829">
    <property type="term" value="C:cytosol"/>
    <property type="evidence" value="ECO:0007669"/>
    <property type="project" value="TreeGrafter"/>
</dbReference>
<dbReference type="Proteomes" id="UP000503462">
    <property type="component" value="Chromosome 1"/>
</dbReference>
<dbReference type="PANTHER" id="PTHR19384">
    <property type="entry name" value="NITRIC OXIDE SYNTHASE-RELATED"/>
    <property type="match status" value="1"/>
</dbReference>
<evidence type="ECO:0000259" key="18">
    <source>
        <dbReference type="PROSITE" id="PS51384"/>
    </source>
</evidence>
<feature type="domain" description="Flavodoxin-like" evidence="17">
    <location>
        <begin position="499"/>
        <end position="640"/>
    </location>
</feature>
<evidence type="ECO:0000313" key="20">
    <source>
        <dbReference type="Proteomes" id="UP000503462"/>
    </source>
</evidence>
<dbReference type="PRINTS" id="PR00369">
    <property type="entry name" value="FLAVODOXIN"/>
</dbReference>
<dbReference type="PRINTS" id="PR00371">
    <property type="entry name" value="FPNCR"/>
</dbReference>
<evidence type="ECO:0000259" key="17">
    <source>
        <dbReference type="PROSITE" id="PS50902"/>
    </source>
</evidence>
<dbReference type="CDD" id="cd06206">
    <property type="entry name" value="bifunctional_CYPOR"/>
    <property type="match status" value="1"/>
</dbReference>
<dbReference type="InterPro" id="IPR029039">
    <property type="entry name" value="Flavoprotein-like_sf"/>
</dbReference>
<dbReference type="PIRSF" id="PIRSF000209">
    <property type="entry name" value="Bifunctional_P450_P450R"/>
    <property type="match status" value="1"/>
</dbReference>
<keyword evidence="10 15" id="KW-0249">Electron transport</keyword>
<evidence type="ECO:0000256" key="10">
    <source>
        <dbReference type="ARBA" id="ARBA00022982"/>
    </source>
</evidence>
<keyword evidence="3 15" id="KW-0813">Transport</keyword>
<keyword evidence="9 15" id="KW-0521">NADP</keyword>
<dbReference type="GO" id="GO:0070330">
    <property type="term" value="F:aromatase activity"/>
    <property type="evidence" value="ECO:0007669"/>
    <property type="project" value="UniProtKB-UniRule"/>
</dbReference>
<dbReference type="Gene3D" id="3.40.50.80">
    <property type="entry name" value="Nucleotide-binding domain of ferredoxin-NADP reductase (FNR) module"/>
    <property type="match status" value="1"/>
</dbReference>
<evidence type="ECO:0000256" key="12">
    <source>
        <dbReference type="ARBA" id="ARBA00023004"/>
    </source>
</evidence>
<dbReference type="Pfam" id="PF00175">
    <property type="entry name" value="NAD_binding_1"/>
    <property type="match status" value="1"/>
</dbReference>
<dbReference type="InterPro" id="IPR001094">
    <property type="entry name" value="Flavdoxin-like"/>
</dbReference>
<organism evidence="19 20">
    <name type="scientific">Peltaster fructicola</name>
    <dbReference type="NCBI Taxonomy" id="286661"/>
    <lineage>
        <taxon>Eukaryota</taxon>
        <taxon>Fungi</taxon>
        <taxon>Dikarya</taxon>
        <taxon>Ascomycota</taxon>
        <taxon>Pezizomycotina</taxon>
        <taxon>Dothideomycetes</taxon>
        <taxon>Dothideomycetes incertae sedis</taxon>
        <taxon>Peltaster</taxon>
    </lineage>
</organism>
<dbReference type="InterPro" id="IPR023206">
    <property type="entry name" value="Bifunctional_P450_P450_red"/>
</dbReference>
<dbReference type="CDD" id="cd11068">
    <property type="entry name" value="CYP120A1"/>
    <property type="match status" value="1"/>
</dbReference>
<evidence type="ECO:0000256" key="8">
    <source>
        <dbReference type="ARBA" id="ARBA00022827"/>
    </source>
</evidence>
<comment type="similarity">
    <text evidence="2 15">In the N-terminal section; belongs to the cytochrome P450 family.</text>
</comment>
<dbReference type="InterPro" id="IPR003097">
    <property type="entry name" value="CysJ-like_FAD-binding"/>
</dbReference>
<dbReference type="GO" id="GO:0005506">
    <property type="term" value="F:iron ion binding"/>
    <property type="evidence" value="ECO:0007669"/>
    <property type="project" value="UniProtKB-UniRule"/>
</dbReference>
<accession>A0A6H0XIP0</accession>
<dbReference type="EMBL" id="CP051139">
    <property type="protein sequence ID" value="QIW94592.1"/>
    <property type="molecule type" value="Genomic_DNA"/>
</dbReference>
<dbReference type="PANTHER" id="PTHR19384:SF127">
    <property type="entry name" value="BIFUNCTIONAL CYTOCHROME P450_NADPH--P450 REDUCTASE"/>
    <property type="match status" value="1"/>
</dbReference>
<protein>
    <recommendedName>
        <fullName evidence="15">Bifunctional cytochrome P450/NADPH--P450 reductase</fullName>
    </recommendedName>
    <domain>
        <recommendedName>
            <fullName evidence="15">Cytochrome P450</fullName>
            <ecNumber evidence="15">1.14.14.1</ecNumber>
        </recommendedName>
    </domain>
    <domain>
        <recommendedName>
            <fullName evidence="15">NADPH--cytochrome P450 reductase</fullName>
            <ecNumber evidence="15">1.6.2.4</ecNumber>
        </recommendedName>
    </domain>
</protein>
<dbReference type="PROSITE" id="PS51384">
    <property type="entry name" value="FAD_FR"/>
    <property type="match status" value="1"/>
</dbReference>
<comment type="cofactor">
    <cofactor evidence="1 15 16">
        <name>heme</name>
        <dbReference type="ChEBI" id="CHEBI:30413"/>
    </cofactor>
</comment>
<dbReference type="InterPro" id="IPR001433">
    <property type="entry name" value="OxRdtase_FAD/NAD-bd"/>
</dbReference>
<dbReference type="Pfam" id="PF00258">
    <property type="entry name" value="Flavodoxin_1"/>
    <property type="match status" value="1"/>
</dbReference>
<evidence type="ECO:0000256" key="13">
    <source>
        <dbReference type="ARBA" id="ARBA00023033"/>
    </source>
</evidence>
<comment type="catalytic activity">
    <reaction evidence="15">
        <text>an organic molecule + reduced [NADPH--hemoprotein reductase] + O2 = an alcohol + oxidized [NADPH--hemoprotein reductase] + H2O + H(+)</text>
        <dbReference type="Rhea" id="RHEA:17149"/>
        <dbReference type="Rhea" id="RHEA-COMP:11964"/>
        <dbReference type="Rhea" id="RHEA-COMP:11965"/>
        <dbReference type="ChEBI" id="CHEBI:15377"/>
        <dbReference type="ChEBI" id="CHEBI:15378"/>
        <dbReference type="ChEBI" id="CHEBI:15379"/>
        <dbReference type="ChEBI" id="CHEBI:30879"/>
        <dbReference type="ChEBI" id="CHEBI:57618"/>
        <dbReference type="ChEBI" id="CHEBI:58210"/>
        <dbReference type="ChEBI" id="CHEBI:142491"/>
        <dbReference type="EC" id="1.14.14.1"/>
    </reaction>
</comment>
<dbReference type="InterPro" id="IPR017927">
    <property type="entry name" value="FAD-bd_FR_type"/>
</dbReference>
<keyword evidence="8 15" id="KW-0274">FAD</keyword>
<name>A0A6H0XIP0_9PEZI</name>
<dbReference type="PROSITE" id="PS50902">
    <property type="entry name" value="FLAVODOXIN_LIKE"/>
    <property type="match status" value="1"/>
</dbReference>
<dbReference type="SUPFAM" id="SSF48264">
    <property type="entry name" value="Cytochrome P450"/>
    <property type="match status" value="1"/>
</dbReference>
<dbReference type="SUPFAM" id="SSF52218">
    <property type="entry name" value="Flavoproteins"/>
    <property type="match status" value="1"/>
</dbReference>
<dbReference type="InterPro" id="IPR036396">
    <property type="entry name" value="Cyt_P450_sf"/>
</dbReference>
<keyword evidence="6 15" id="KW-0288">FMN</keyword>
<keyword evidence="7 15" id="KW-0479">Metal-binding</keyword>
<evidence type="ECO:0000313" key="19">
    <source>
        <dbReference type="EMBL" id="QIW94592.1"/>
    </source>
</evidence>
<dbReference type="GO" id="GO:0010181">
    <property type="term" value="F:FMN binding"/>
    <property type="evidence" value="ECO:0007669"/>
    <property type="project" value="UniProtKB-UniRule"/>
</dbReference>